<evidence type="ECO:0000313" key="16">
    <source>
        <dbReference type="Proteomes" id="UP000255460"/>
    </source>
</evidence>
<evidence type="ECO:0000256" key="3">
    <source>
        <dbReference type="ARBA" id="ARBA00022505"/>
    </source>
</evidence>
<protein>
    <recommendedName>
        <fullName evidence="13">Probable hypoxanthine oxidase XdhD</fullName>
    </recommendedName>
</protein>
<evidence type="ECO:0000256" key="12">
    <source>
        <dbReference type="ARBA" id="ARBA00058323"/>
    </source>
</evidence>
<evidence type="ECO:0000256" key="11">
    <source>
        <dbReference type="ARBA" id="ARBA00034078"/>
    </source>
</evidence>
<dbReference type="PANTHER" id="PTHR11908:SF132">
    <property type="entry name" value="ALDEHYDE OXIDASE 1-RELATED"/>
    <property type="match status" value="1"/>
</dbReference>
<gene>
    <name evidence="15" type="primary">hcrA_2</name>
    <name evidence="15" type="ORF">NCTC10418_01519</name>
</gene>
<reference evidence="15 16" key="1">
    <citation type="submission" date="2018-06" db="EMBL/GenBank/DDBJ databases">
        <authorList>
            <consortium name="Pathogen Informatics"/>
            <person name="Doyle S."/>
        </authorList>
    </citation>
    <scope>NUCLEOTIDE SEQUENCE [LARGE SCALE GENOMIC DNA]</scope>
    <source>
        <strain evidence="15 16">NCTC10418</strain>
    </source>
</reference>
<dbReference type="FunFam" id="3.90.1170.50:FF:000004">
    <property type="entry name" value="Selenate reductase subunit YgfN"/>
    <property type="match status" value="1"/>
</dbReference>
<comment type="function">
    <text evidence="12">Probably has no xanthine dehydrogenase activity; however deletion results in increased adenine sensitivity, suggesting that this protein contributes to the conversion of adenine to guanine nucleotides during purine salvage.</text>
</comment>
<evidence type="ECO:0000256" key="10">
    <source>
        <dbReference type="ARBA" id="ARBA00023014"/>
    </source>
</evidence>
<dbReference type="GO" id="GO:0006166">
    <property type="term" value="P:purine ribonucleoside salvage"/>
    <property type="evidence" value="ECO:0007669"/>
    <property type="project" value="UniProtKB-KW"/>
</dbReference>
<dbReference type="AlphaFoldDB" id="A0A376KM74"/>
<keyword evidence="6" id="KW-0479">Metal-binding</keyword>
<evidence type="ECO:0000256" key="6">
    <source>
        <dbReference type="ARBA" id="ARBA00022723"/>
    </source>
</evidence>
<keyword evidence="5" id="KW-0001">2Fe-2S</keyword>
<keyword evidence="4" id="KW-0659">Purine metabolism</keyword>
<dbReference type="GO" id="GO:0016491">
    <property type="term" value="F:oxidoreductase activity"/>
    <property type="evidence" value="ECO:0007669"/>
    <property type="project" value="UniProtKB-KW"/>
</dbReference>
<dbReference type="InterPro" id="IPR016208">
    <property type="entry name" value="Ald_Oxase/xanthine_DH-like"/>
</dbReference>
<evidence type="ECO:0000313" key="15">
    <source>
        <dbReference type="EMBL" id="STE83855.1"/>
    </source>
</evidence>
<dbReference type="InterPro" id="IPR036856">
    <property type="entry name" value="Ald_Oxase/Xan_DH_a/b_sf"/>
</dbReference>
<comment type="cofactor">
    <cofactor evidence="11">
        <name>[2Fe-2S] cluster</name>
        <dbReference type="ChEBI" id="CHEBI:190135"/>
    </cofactor>
</comment>
<dbReference type="Proteomes" id="UP000255460">
    <property type="component" value="Unassembled WGS sequence"/>
</dbReference>
<keyword evidence="8 15" id="KW-0560">Oxidoreductase</keyword>
<dbReference type="InterPro" id="IPR000674">
    <property type="entry name" value="Ald_Oxase/Xan_DH_a/b"/>
</dbReference>
<name>A0A376KM74_ECOLX</name>
<dbReference type="SUPFAM" id="SSF54665">
    <property type="entry name" value="CO dehydrogenase molybdoprotein N-domain-like"/>
    <property type="match status" value="1"/>
</dbReference>
<evidence type="ECO:0000256" key="1">
    <source>
        <dbReference type="ARBA" id="ARBA00001924"/>
    </source>
</evidence>
<sequence>MFSRDAGWQQYYQVIELAVARKNNPQATIDIAPTFRDDLEVIGKHYPKTDAAKMVQAKPCYVEDRVTADACVIKMLRSPHAHALITHLDVSKAEALPGVVHVITHLNCPDIYYTPGGQSAPEPSPLDRRMFGKKMRHVGDRVAAVVAESEEIALEALKLIDVEYEVLKPVMSIDEAMAEDAPVVHDEPVVYVAGAPDTLEDDNSHAAQRRRAYDHQLPDRFSPSQKYRRQYSWSYWRYGQRLCRCRCDH</sequence>
<organism evidence="15 16">
    <name type="scientific">Escherichia coli</name>
    <dbReference type="NCBI Taxonomy" id="562"/>
    <lineage>
        <taxon>Bacteria</taxon>
        <taxon>Pseudomonadati</taxon>
        <taxon>Pseudomonadota</taxon>
        <taxon>Gammaproteobacteria</taxon>
        <taxon>Enterobacterales</taxon>
        <taxon>Enterobacteriaceae</taxon>
        <taxon>Escherichia</taxon>
    </lineage>
</organism>
<dbReference type="GO" id="GO:0051537">
    <property type="term" value="F:2 iron, 2 sulfur cluster binding"/>
    <property type="evidence" value="ECO:0007669"/>
    <property type="project" value="UniProtKB-KW"/>
</dbReference>
<dbReference type="Gene3D" id="3.30.365.10">
    <property type="entry name" value="Aldehyde oxidase/xanthine dehydrogenase, molybdopterin binding domain"/>
    <property type="match status" value="2"/>
</dbReference>
<comment type="cofactor">
    <cofactor evidence="1">
        <name>Mo-molybdopterin</name>
        <dbReference type="ChEBI" id="CHEBI:71302"/>
    </cofactor>
</comment>
<evidence type="ECO:0000256" key="5">
    <source>
        <dbReference type="ARBA" id="ARBA00022714"/>
    </source>
</evidence>
<evidence type="ECO:0000256" key="7">
    <source>
        <dbReference type="ARBA" id="ARBA00022726"/>
    </source>
</evidence>
<dbReference type="GO" id="GO:0005506">
    <property type="term" value="F:iron ion binding"/>
    <property type="evidence" value="ECO:0007669"/>
    <property type="project" value="InterPro"/>
</dbReference>
<dbReference type="Pfam" id="PF01315">
    <property type="entry name" value="Ald_Xan_dh_C"/>
    <property type="match status" value="1"/>
</dbReference>
<feature type="domain" description="Aldehyde oxidase/xanthine dehydrogenase a/b hammerhead" evidence="14">
    <location>
        <begin position="56"/>
        <end position="168"/>
    </location>
</feature>
<evidence type="ECO:0000256" key="9">
    <source>
        <dbReference type="ARBA" id="ARBA00023004"/>
    </source>
</evidence>
<evidence type="ECO:0000256" key="2">
    <source>
        <dbReference type="ARBA" id="ARBA00006849"/>
    </source>
</evidence>
<keyword evidence="9" id="KW-0408">Iron</keyword>
<comment type="similarity">
    <text evidence="2">Belongs to the xanthine dehydrogenase family.</text>
</comment>
<evidence type="ECO:0000256" key="8">
    <source>
        <dbReference type="ARBA" id="ARBA00023002"/>
    </source>
</evidence>
<dbReference type="GO" id="GO:0006144">
    <property type="term" value="P:purine nucleobase metabolic process"/>
    <property type="evidence" value="ECO:0007669"/>
    <property type="project" value="UniProtKB-KW"/>
</dbReference>
<keyword evidence="3" id="KW-0500">Molybdenum</keyword>
<dbReference type="SMART" id="SM01008">
    <property type="entry name" value="Ald_Xan_dh_C"/>
    <property type="match status" value="1"/>
</dbReference>
<evidence type="ECO:0000259" key="14">
    <source>
        <dbReference type="SMART" id="SM01008"/>
    </source>
</evidence>
<dbReference type="PANTHER" id="PTHR11908">
    <property type="entry name" value="XANTHINE DEHYDROGENASE"/>
    <property type="match status" value="1"/>
</dbReference>
<dbReference type="Gene3D" id="3.90.1170.50">
    <property type="entry name" value="Aldehyde oxidase/xanthine dehydrogenase, a/b hammerhead"/>
    <property type="match status" value="1"/>
</dbReference>
<dbReference type="EMBL" id="UFZQ01000001">
    <property type="protein sequence ID" value="STE83855.1"/>
    <property type="molecule type" value="Genomic_DNA"/>
</dbReference>
<accession>A0A376KM74</accession>
<evidence type="ECO:0000256" key="13">
    <source>
        <dbReference type="ARBA" id="ARBA00073005"/>
    </source>
</evidence>
<keyword evidence="7" id="KW-0660">Purine salvage</keyword>
<evidence type="ECO:0000256" key="4">
    <source>
        <dbReference type="ARBA" id="ARBA00022631"/>
    </source>
</evidence>
<proteinExistence type="inferred from homology"/>
<keyword evidence="10" id="KW-0411">Iron-sulfur</keyword>